<sequence length="305" mass="32565">MPPIVHHEAYVARDLPATHRFPMGKFRAVAERLVADDVVAEWTDFARPVAAPARWLELAHDAAYVDAVLNGRVEDAVARRIGFPMTEPVALRSRCAVAGTVLAARLALEHGAACNTAGGSHHADRTGGAGFCVFNDVGVAANLLLAEGHIRRALVIDLDVHQGDGTARIFAHDPRVFTLSVHCETNWPRRKAVSDMDVGLPPGTDDAAYLAAVRAAVDDALEAARPDLVFYNAGVDPHRDDRLGLLDLTDEGLAAREALVVETVMRRGVPLVGVLGGGYSRDLDALAGRHALLHKAVKAGLRAYA</sequence>
<dbReference type="RefSeq" id="WP_109252139.1">
    <property type="nucleotide sequence ID" value="NZ_QEXV01000001.1"/>
</dbReference>
<proteinExistence type="inferred from homology"/>
<dbReference type="CDD" id="cd09993">
    <property type="entry name" value="HDAC_classIV"/>
    <property type="match status" value="1"/>
</dbReference>
<dbReference type="GO" id="GO:0004407">
    <property type="term" value="F:histone deacetylase activity"/>
    <property type="evidence" value="ECO:0007669"/>
    <property type="project" value="InterPro"/>
</dbReference>
<keyword evidence="2" id="KW-0378">Hydrolase</keyword>
<comment type="similarity">
    <text evidence="1">Belongs to the histone deacetylase family.</text>
</comment>
<reference evidence="5" key="1">
    <citation type="submission" date="2018-05" db="EMBL/GenBank/DDBJ databases">
        <authorList>
            <person name="Liu B.-T."/>
        </authorList>
    </citation>
    <scope>NUCLEOTIDE SEQUENCE [LARGE SCALE GENOMIC DNA]</scope>
    <source>
        <strain evidence="5">WD6-1</strain>
    </source>
</reference>
<dbReference type="Pfam" id="PF00850">
    <property type="entry name" value="Hist_deacetyl"/>
    <property type="match status" value="1"/>
</dbReference>
<dbReference type="Gene3D" id="3.40.800.20">
    <property type="entry name" value="Histone deacetylase domain"/>
    <property type="match status" value="1"/>
</dbReference>
<dbReference type="InterPro" id="IPR037138">
    <property type="entry name" value="His_deacetylse_dom_sf"/>
</dbReference>
<gene>
    <name evidence="4" type="ORF">DDZ18_04555</name>
</gene>
<dbReference type="PANTHER" id="PTHR10625:SF19">
    <property type="entry name" value="HISTONE DEACETYLASE 12"/>
    <property type="match status" value="1"/>
</dbReference>
<evidence type="ECO:0000313" key="5">
    <source>
        <dbReference type="Proteomes" id="UP000245168"/>
    </source>
</evidence>
<dbReference type="InterPro" id="IPR023696">
    <property type="entry name" value="Ureohydrolase_dom_sf"/>
</dbReference>
<dbReference type="InterPro" id="IPR023801">
    <property type="entry name" value="His_deacetylse_dom"/>
</dbReference>
<evidence type="ECO:0000256" key="2">
    <source>
        <dbReference type="ARBA" id="ARBA00022801"/>
    </source>
</evidence>
<dbReference type="GO" id="GO:0040029">
    <property type="term" value="P:epigenetic regulation of gene expression"/>
    <property type="evidence" value="ECO:0007669"/>
    <property type="project" value="TreeGrafter"/>
</dbReference>
<protein>
    <submittedName>
        <fullName evidence="4">Histone deacetylase</fullName>
    </submittedName>
</protein>
<evidence type="ECO:0000259" key="3">
    <source>
        <dbReference type="Pfam" id="PF00850"/>
    </source>
</evidence>
<dbReference type="PANTHER" id="PTHR10625">
    <property type="entry name" value="HISTONE DEACETYLASE HDAC1-RELATED"/>
    <property type="match status" value="1"/>
</dbReference>
<dbReference type="OrthoDB" id="9808367at2"/>
<comment type="caution">
    <text evidence="4">The sequence shown here is derived from an EMBL/GenBank/DDBJ whole genome shotgun (WGS) entry which is preliminary data.</text>
</comment>
<dbReference type="GO" id="GO:0016787">
    <property type="term" value="F:hydrolase activity"/>
    <property type="evidence" value="ECO:0007669"/>
    <property type="project" value="UniProtKB-KW"/>
</dbReference>
<accession>A0A2U2BXX6</accession>
<dbReference type="SUPFAM" id="SSF52768">
    <property type="entry name" value="Arginase/deacetylase"/>
    <property type="match status" value="1"/>
</dbReference>
<evidence type="ECO:0000313" key="4">
    <source>
        <dbReference type="EMBL" id="PWE18865.1"/>
    </source>
</evidence>
<dbReference type="InterPro" id="IPR000286">
    <property type="entry name" value="HDACs"/>
</dbReference>
<keyword evidence="5" id="KW-1185">Reference proteome</keyword>
<dbReference type="AlphaFoldDB" id="A0A2U2BXX6"/>
<feature type="domain" description="Histone deacetylase" evidence="3">
    <location>
        <begin position="19"/>
        <end position="282"/>
    </location>
</feature>
<organism evidence="4 5">
    <name type="scientific">Marinicauda salina</name>
    <dbReference type="NCBI Taxonomy" id="2135793"/>
    <lineage>
        <taxon>Bacteria</taxon>
        <taxon>Pseudomonadati</taxon>
        <taxon>Pseudomonadota</taxon>
        <taxon>Alphaproteobacteria</taxon>
        <taxon>Maricaulales</taxon>
        <taxon>Maricaulaceae</taxon>
        <taxon>Marinicauda</taxon>
    </lineage>
</organism>
<dbReference type="EMBL" id="QEXV01000001">
    <property type="protein sequence ID" value="PWE18865.1"/>
    <property type="molecule type" value="Genomic_DNA"/>
</dbReference>
<name>A0A2U2BXX6_9PROT</name>
<dbReference type="Proteomes" id="UP000245168">
    <property type="component" value="Unassembled WGS sequence"/>
</dbReference>
<evidence type="ECO:0000256" key="1">
    <source>
        <dbReference type="ARBA" id="ARBA00005947"/>
    </source>
</evidence>
<dbReference type="PRINTS" id="PR01270">
    <property type="entry name" value="HDASUPER"/>
</dbReference>
<dbReference type="InterPro" id="IPR044150">
    <property type="entry name" value="HDAC_classIV"/>
</dbReference>